<evidence type="ECO:0000313" key="2">
    <source>
        <dbReference type="Proteomes" id="UP000014424"/>
    </source>
</evidence>
<protein>
    <submittedName>
        <fullName evidence="1">Uncharacterized protein</fullName>
    </submittedName>
</protein>
<dbReference type="RefSeq" id="YP_008320379.1">
    <property type="nucleotide sequence ID" value="NC_021865.1"/>
</dbReference>
<sequence length="160" mass="18757">MSDYYKPKMPKEVKTKVWCSGYSIEQPTEFEGKMVLELTFVSNDNGAHKYHEFLEKLNGFLYENNKTKVKTQMDKKELQQIFEANENAVKEMEQVFKEHESIETVIVEPNSWAGKELLSQTKRLIDLRHDLYHEINHISASINHLSKKVDSLFDAFNAKK</sequence>
<evidence type="ECO:0000313" key="1">
    <source>
        <dbReference type="EMBL" id="AGN89357.1"/>
    </source>
</evidence>
<accession>R9W012</accession>
<proteinExistence type="predicted"/>
<gene>
    <name evidence="1" type="ORF">IBBPl23_40</name>
</gene>
<name>R9W012_9CAUD</name>
<dbReference type="EMBL" id="KF010834">
    <property type="protein sequence ID" value="AGN89357.1"/>
    <property type="molecule type" value="Genomic_DNA"/>
</dbReference>
<dbReference type="Proteomes" id="UP000014424">
    <property type="component" value="Segment"/>
</dbReference>
<keyword evidence="2" id="KW-1185">Reference proteome</keyword>
<dbReference type="OrthoDB" id="11050at10239"/>
<dbReference type="GeneID" id="16385303"/>
<reference evidence="1 2" key="1">
    <citation type="journal article" date="2013" name="Genome Announc.">
        <title>Complete Genome Sequence of the Broad-Host-Range Paenibacillus larvae Phage phiIBB_Pl23.</title>
        <authorList>
            <person name="Oliveira A."/>
            <person name="Melo L.D."/>
            <person name="Kropinski A.M."/>
            <person name="Azeredo J."/>
        </authorList>
    </citation>
    <scope>NUCLEOTIDE SEQUENCE [LARGE SCALE GENOMIC DNA]</scope>
</reference>
<dbReference type="KEGG" id="vg:16385303"/>
<organism evidence="1 2">
    <name type="scientific">Paenibacillus phage phiIBB_P123</name>
    <dbReference type="NCBI Taxonomy" id="1337877"/>
    <lineage>
        <taxon>Viruses</taxon>
        <taxon>Duplodnaviria</taxon>
        <taxon>Heunggongvirae</taxon>
        <taxon>Uroviricota</taxon>
        <taxon>Caudoviricetes</taxon>
        <taxon>Fernvirus</taxon>
        <taxon>Fernvirus P123</taxon>
    </lineage>
</organism>